<dbReference type="PANTHER" id="PTHR42648">
    <property type="entry name" value="TRANSPOSASE, PUTATIVE-RELATED"/>
    <property type="match status" value="1"/>
</dbReference>
<dbReference type="GO" id="GO:0003676">
    <property type="term" value="F:nucleic acid binding"/>
    <property type="evidence" value="ECO:0007669"/>
    <property type="project" value="InterPro"/>
</dbReference>
<keyword evidence="1" id="KW-0479">Metal-binding</keyword>
<evidence type="ECO:0000313" key="5">
    <source>
        <dbReference type="EMBL" id="GEU43360.1"/>
    </source>
</evidence>
<dbReference type="GO" id="GO:0015074">
    <property type="term" value="P:DNA integration"/>
    <property type="evidence" value="ECO:0007669"/>
    <property type="project" value="InterPro"/>
</dbReference>
<keyword evidence="2" id="KW-0378">Hydrolase</keyword>
<dbReference type="PROSITE" id="PS50994">
    <property type="entry name" value="INTEGRASE"/>
    <property type="match status" value="1"/>
</dbReference>
<dbReference type="InterPro" id="IPR036397">
    <property type="entry name" value="RNaseH_sf"/>
</dbReference>
<evidence type="ECO:0000259" key="4">
    <source>
        <dbReference type="PROSITE" id="PS50994"/>
    </source>
</evidence>
<name>A0A6L2K3D6_TANCI</name>
<gene>
    <name evidence="5" type="ORF">Tci_015338</name>
</gene>
<keyword evidence="3" id="KW-0175">Coiled coil</keyword>
<dbReference type="GO" id="GO:0003964">
    <property type="term" value="F:RNA-directed DNA polymerase activity"/>
    <property type="evidence" value="ECO:0007669"/>
    <property type="project" value="UniProtKB-KW"/>
</dbReference>
<keyword evidence="5" id="KW-0695">RNA-directed DNA polymerase</keyword>
<keyword evidence="5" id="KW-0808">Transferase</keyword>
<protein>
    <submittedName>
        <fullName evidence="5">Reverse transcriptase</fullName>
    </submittedName>
</protein>
<evidence type="ECO:0000256" key="2">
    <source>
        <dbReference type="ARBA" id="ARBA00022801"/>
    </source>
</evidence>
<evidence type="ECO:0000256" key="3">
    <source>
        <dbReference type="SAM" id="Coils"/>
    </source>
</evidence>
<organism evidence="5">
    <name type="scientific">Tanacetum cinerariifolium</name>
    <name type="common">Dalmatian daisy</name>
    <name type="synonym">Chrysanthemum cinerariifolium</name>
    <dbReference type="NCBI Taxonomy" id="118510"/>
    <lineage>
        <taxon>Eukaryota</taxon>
        <taxon>Viridiplantae</taxon>
        <taxon>Streptophyta</taxon>
        <taxon>Embryophyta</taxon>
        <taxon>Tracheophyta</taxon>
        <taxon>Spermatophyta</taxon>
        <taxon>Magnoliopsida</taxon>
        <taxon>eudicotyledons</taxon>
        <taxon>Gunneridae</taxon>
        <taxon>Pentapetalae</taxon>
        <taxon>asterids</taxon>
        <taxon>campanulids</taxon>
        <taxon>Asterales</taxon>
        <taxon>Asteraceae</taxon>
        <taxon>Asteroideae</taxon>
        <taxon>Anthemideae</taxon>
        <taxon>Anthemidinae</taxon>
        <taxon>Tanacetum</taxon>
    </lineage>
</organism>
<feature type="domain" description="Integrase catalytic" evidence="4">
    <location>
        <begin position="717"/>
        <end position="812"/>
    </location>
</feature>
<dbReference type="AlphaFoldDB" id="A0A6L2K3D6"/>
<dbReference type="InterPro" id="IPR013103">
    <property type="entry name" value="RVT_2"/>
</dbReference>
<comment type="caution">
    <text evidence="5">The sequence shown here is derived from an EMBL/GenBank/DDBJ whole genome shotgun (WGS) entry which is preliminary data.</text>
</comment>
<proteinExistence type="predicted"/>
<feature type="coiled-coil region" evidence="3">
    <location>
        <begin position="496"/>
        <end position="523"/>
    </location>
</feature>
<dbReference type="InterPro" id="IPR012337">
    <property type="entry name" value="RNaseH-like_sf"/>
</dbReference>
<evidence type="ECO:0000256" key="1">
    <source>
        <dbReference type="ARBA" id="ARBA00022723"/>
    </source>
</evidence>
<dbReference type="InterPro" id="IPR001584">
    <property type="entry name" value="Integrase_cat-core"/>
</dbReference>
<dbReference type="Gene3D" id="3.30.420.10">
    <property type="entry name" value="Ribonuclease H-like superfamily/Ribonuclease H"/>
    <property type="match status" value="1"/>
</dbReference>
<reference evidence="5" key="1">
    <citation type="journal article" date="2019" name="Sci. Rep.">
        <title>Draft genome of Tanacetum cinerariifolium, the natural source of mosquito coil.</title>
        <authorList>
            <person name="Yamashiro T."/>
            <person name="Shiraishi A."/>
            <person name="Satake H."/>
            <person name="Nakayama K."/>
        </authorList>
    </citation>
    <scope>NUCLEOTIDE SEQUENCE</scope>
</reference>
<dbReference type="EMBL" id="BKCJ010001699">
    <property type="protein sequence ID" value="GEU43360.1"/>
    <property type="molecule type" value="Genomic_DNA"/>
</dbReference>
<dbReference type="Pfam" id="PF07727">
    <property type="entry name" value="RVT_2"/>
    <property type="match status" value="1"/>
</dbReference>
<dbReference type="PANTHER" id="PTHR42648:SF28">
    <property type="entry name" value="TRANSPOSON-ENCODED PROTEIN WITH RIBONUCLEASE H-LIKE AND RETROVIRUS ZINC FINGER-LIKE DOMAINS"/>
    <property type="match status" value="1"/>
</dbReference>
<feature type="coiled-coil region" evidence="3">
    <location>
        <begin position="374"/>
        <end position="451"/>
    </location>
</feature>
<accession>A0A6L2K3D6</accession>
<dbReference type="GO" id="GO:0046872">
    <property type="term" value="F:metal ion binding"/>
    <property type="evidence" value="ECO:0007669"/>
    <property type="project" value="UniProtKB-KW"/>
</dbReference>
<dbReference type="SUPFAM" id="SSF53098">
    <property type="entry name" value="Ribonuclease H-like"/>
    <property type="match status" value="1"/>
</dbReference>
<keyword evidence="5" id="KW-0548">Nucleotidyltransferase</keyword>
<sequence length="1038" mass="118539">MLEKNMYDSWKSRIELYMMNRQHGRMILKSVENGPLLLPTIEENRVTRPKKYSELSAVEAIQADCNVKATNIILQGLPPEGESFREFYFRFLLLLNDMYIYNMKLEQFQVNTKFLNTVPPEWTKFVTDVKLVRDPHMKNVDQLHAYLGQHEFHANEYGSHAQSSTPLSITYPSNDFQSSVHHNVYNPSSSIPQVEYASSVHQQSNVSQPDSGLIVPVFQKGDDPTDAINHMMSFLTTVVTSRGNNLGKQRTAVCYNYKGEGHMSNKCIKPKRKRDEAWFKDKYVITNNAAYQADDFVAYDSDCDEINSAKIAPMANLSHYGYDNLVAIHNPDSYVSESQYTAVQNSNFHTQQDALILSVIEQLKTQVVNCTKINKDNKSVNETLTAELERYKDQVRILKEGNNVDKVLDLCAQSMEIDNLKQTLSEHLKEKESLKQTVTFLKNDFQKEESRNIDRELALEKQPTQVEVPKEFLKVSMVNSSLKKLKYHLASFDVAIKQHRVELNIVQDKMKEVLKENERLLEQAVSKDIVNIVVTANVNNAYKPVNECERRVKLEAELQKDLIKKESLKDTLRKLKGKAVVDEAVTLHPIDPELLKIDVAPLAPKLRNNRTVHYDYLKRTQEETTNLREIVENERSLNPLNTCLDYVLGNAYPLTRITTTTIVPLKKPIPLESNTSKPVVVQIVLWYLDSGCSKHMTGDRSQLTNFLINFWVPVRHIRTYNGTEFFNKTLREYYEQVRISHETSVARSSQQNSVVERRNRTLIEAACTIRIVETIHVDFDELTALAYEQSGSGPALHEMTPATISPRLVPKPTSSTPFVPPSRNEWDLLFQPLFDELLAPTPSVDPLAPKVIAPLTKVIPPEHAEATGLPSSTTVDQDAPSLKVYVSQPDRFVDPDNANIVYKLKKALYGLKQAPRAWYDMLSSFLISQDFSKGSVDPTLFIRRNNNDLLLKYGFEFCDPVDIPMVEKSKPNKDKEGKVVDPSHYRGSAYRKALTCGKKDLSIPTRNRQSGSMVSEGFFDCFNNICRCESRWLSRYTP</sequence>
<dbReference type="InterPro" id="IPR039537">
    <property type="entry name" value="Retrotran_Ty1/copia-like"/>
</dbReference>
<dbReference type="GO" id="GO:0016787">
    <property type="term" value="F:hydrolase activity"/>
    <property type="evidence" value="ECO:0007669"/>
    <property type="project" value="UniProtKB-KW"/>
</dbReference>